<evidence type="ECO:0000256" key="6">
    <source>
        <dbReference type="SAM" id="MobiDB-lite"/>
    </source>
</evidence>
<dbReference type="GO" id="GO:0006281">
    <property type="term" value="P:DNA repair"/>
    <property type="evidence" value="ECO:0007669"/>
    <property type="project" value="TreeGrafter"/>
</dbReference>
<keyword evidence="3" id="KW-0498">Mitosis</keyword>
<dbReference type="GO" id="GO:0000785">
    <property type="term" value="C:chromatin"/>
    <property type="evidence" value="ECO:0007669"/>
    <property type="project" value="TreeGrafter"/>
</dbReference>
<dbReference type="PANTHER" id="PTHR12663">
    <property type="entry name" value="ANDROGEN INDUCED INHIBITOR OF PROLIFERATION AS3 / PDS5-RELATED"/>
    <property type="match status" value="1"/>
</dbReference>
<sequence>MAPNTRSPKQRLAFREKIVGKGVTTDALLKKLNTLHKQLAALEQETVDTNSLNTARGDLINTSLLLHKDRGVKAFTACCLADILRLYAPEAPYTQHELRDIFQFFFRQLSAGFKGTDEPYFNEYFHLIESLSTVKSVVLVCDLPSAEELLHDIFRDLFTIVKRNFTKKVEILMADILVALIDECNSLPSDALEIIMAQFVEKNALSQPGYRLAVTVCNAAADRLQRHVAQYFGDLLTSLPDDEDADATSASSATAHDLVKRLHRACPGVLHSVIPLLEAELRADGLAPRLIATQTLGEMYAAEKSGPELMRKYPATWATWLGRKADIAVPVRLKCIESVPPLIANLPEAREALEELLKAKIYDPDDKVRAAACKIFSQLDYEGALHHVSEEQLRAVAGRGLDKKRSVRVEALNSIGKLYSLAWPEIENNNPAAINQFGWIPGEVLQMTSTNSDVRALVEQILLDYILPLPSANGKDKEVDVVAWTDRLLGTMRFLEEKPLATLMGLSGIKSSRPNIYDAYLESCIKNNGGIIDGDEEPVVKKLKAVIQHLSAGFPEPVKATEDFQAFAKLNENRLYKLLGTCMDPQTDIKGLIKAQSEFLKRTEQLSSGIVSTMTIFLRRASYSIINTSFIPTLLKCIQKSSSSSAKAQVSATGAHRLMVEISKHAPALYKPHIGELCKVIAGSDEKGKGKGKEDTKAVESALMALANVVKWNEKLGSTIDKKTNERIMNLAMGEDWRQAKFAARYLAFCKSKATSCSTLVESIADAIAETDSELPASYVAALAQLARFAPDAFEQKSDVIMPYLIKRIIMVPSPVDPDDEDPDIDWIENEDVDETLRAKLLALKVCRNRCLAHAESPQALEIATPVLRLLATLAEHEGTLNPEVAEERTAQSRLRLQAAVSLLHLSTVETFSNAISPKFIRLAAFIQDPCYEVRNIFLTKAIALLQPRKLPPKFNLLPFLTLLDPEPASKIIASAYVANAKSRMPRAVKVECLEMIFIRYLHLLAHHPDYGTGQPDEIVEMAGYIQFYLDLIASSENISLLYHLAQKGKTVRDPESHGSSQNFYIMCEVAQILIKARAQQNSWLLASYPGKVRLPADILRPLPNVEATNQILKTVYLSEQVNSLIIERLKLPGYKEQERKEKERVPTKRKANTSAKANGTVKYVL</sequence>
<keyword evidence="8" id="KW-1185">Reference proteome</keyword>
<name>A0A9P5Z9I9_9AGAR</name>
<dbReference type="InterPro" id="IPR011989">
    <property type="entry name" value="ARM-like"/>
</dbReference>
<accession>A0A9P5Z9I9</accession>
<protein>
    <submittedName>
        <fullName evidence="7">Uncharacterized protein</fullName>
    </submittedName>
</protein>
<dbReference type="OrthoDB" id="200660at2759"/>
<dbReference type="Proteomes" id="UP000807469">
    <property type="component" value="Unassembled WGS sequence"/>
</dbReference>
<evidence type="ECO:0000256" key="4">
    <source>
        <dbReference type="ARBA" id="ARBA00023242"/>
    </source>
</evidence>
<evidence type="ECO:0000313" key="7">
    <source>
        <dbReference type="EMBL" id="KAF9482670.1"/>
    </source>
</evidence>
<feature type="region of interest" description="Disordered" evidence="6">
    <location>
        <begin position="1137"/>
        <end position="1166"/>
    </location>
</feature>
<keyword evidence="4" id="KW-0539">Nucleus</keyword>
<evidence type="ECO:0000256" key="2">
    <source>
        <dbReference type="ARBA" id="ARBA00022618"/>
    </source>
</evidence>
<dbReference type="InterPro" id="IPR039776">
    <property type="entry name" value="Pds5"/>
</dbReference>
<dbReference type="Gene3D" id="1.25.10.10">
    <property type="entry name" value="Leucine-rich Repeat Variant"/>
    <property type="match status" value="1"/>
</dbReference>
<evidence type="ECO:0000256" key="5">
    <source>
        <dbReference type="ARBA" id="ARBA00023306"/>
    </source>
</evidence>
<keyword evidence="5" id="KW-0131">Cell cycle</keyword>
<evidence type="ECO:0000256" key="1">
    <source>
        <dbReference type="ARBA" id="ARBA00004123"/>
    </source>
</evidence>
<dbReference type="InterPro" id="IPR016024">
    <property type="entry name" value="ARM-type_fold"/>
</dbReference>
<comment type="subcellular location">
    <subcellularLocation>
        <location evidence="1">Nucleus</location>
    </subcellularLocation>
</comment>
<dbReference type="SUPFAM" id="SSF48371">
    <property type="entry name" value="ARM repeat"/>
    <property type="match status" value="1"/>
</dbReference>
<gene>
    <name evidence="7" type="ORF">BDN70DRAFT_399452</name>
</gene>
<dbReference type="GO" id="GO:0051301">
    <property type="term" value="P:cell division"/>
    <property type="evidence" value="ECO:0007669"/>
    <property type="project" value="UniProtKB-KW"/>
</dbReference>
<comment type="caution">
    <text evidence="7">The sequence shown here is derived from an EMBL/GenBank/DDBJ whole genome shotgun (WGS) entry which is preliminary data.</text>
</comment>
<evidence type="ECO:0000256" key="3">
    <source>
        <dbReference type="ARBA" id="ARBA00022776"/>
    </source>
</evidence>
<dbReference type="GO" id="GO:0007064">
    <property type="term" value="P:mitotic sister chromatid cohesion"/>
    <property type="evidence" value="ECO:0007669"/>
    <property type="project" value="InterPro"/>
</dbReference>
<keyword evidence="2" id="KW-0132">Cell division</keyword>
<dbReference type="CDD" id="cd19953">
    <property type="entry name" value="PDS5"/>
    <property type="match status" value="1"/>
</dbReference>
<feature type="compositionally biased region" description="Basic and acidic residues" evidence="6">
    <location>
        <begin position="1137"/>
        <end position="1147"/>
    </location>
</feature>
<evidence type="ECO:0000313" key="8">
    <source>
        <dbReference type="Proteomes" id="UP000807469"/>
    </source>
</evidence>
<reference evidence="7" key="1">
    <citation type="submission" date="2020-11" db="EMBL/GenBank/DDBJ databases">
        <authorList>
            <consortium name="DOE Joint Genome Institute"/>
            <person name="Ahrendt S."/>
            <person name="Riley R."/>
            <person name="Andreopoulos W."/>
            <person name="Labutti K."/>
            <person name="Pangilinan J."/>
            <person name="Ruiz-Duenas F.J."/>
            <person name="Barrasa J.M."/>
            <person name="Sanchez-Garcia M."/>
            <person name="Camarero S."/>
            <person name="Miyauchi S."/>
            <person name="Serrano A."/>
            <person name="Linde D."/>
            <person name="Babiker R."/>
            <person name="Drula E."/>
            <person name="Ayuso-Fernandez I."/>
            <person name="Pacheco R."/>
            <person name="Padilla G."/>
            <person name="Ferreira P."/>
            <person name="Barriuso J."/>
            <person name="Kellner H."/>
            <person name="Castanera R."/>
            <person name="Alfaro M."/>
            <person name="Ramirez L."/>
            <person name="Pisabarro A.G."/>
            <person name="Kuo A."/>
            <person name="Tritt A."/>
            <person name="Lipzen A."/>
            <person name="He G."/>
            <person name="Yan M."/>
            <person name="Ng V."/>
            <person name="Cullen D."/>
            <person name="Martin F."/>
            <person name="Rosso M.-N."/>
            <person name="Henrissat B."/>
            <person name="Hibbett D."/>
            <person name="Martinez A.T."/>
            <person name="Grigoriev I.V."/>
        </authorList>
    </citation>
    <scope>NUCLEOTIDE SEQUENCE</scope>
    <source>
        <strain evidence="7">CIRM-BRFM 674</strain>
    </source>
</reference>
<dbReference type="PANTHER" id="PTHR12663:SF0">
    <property type="entry name" value="PRECOCIOUS DISSOCIATION OF SISTERS 5, ISOFORM A"/>
    <property type="match status" value="1"/>
</dbReference>
<proteinExistence type="predicted"/>
<organism evidence="7 8">
    <name type="scientific">Pholiota conissans</name>
    <dbReference type="NCBI Taxonomy" id="109636"/>
    <lineage>
        <taxon>Eukaryota</taxon>
        <taxon>Fungi</taxon>
        <taxon>Dikarya</taxon>
        <taxon>Basidiomycota</taxon>
        <taxon>Agaricomycotina</taxon>
        <taxon>Agaricomycetes</taxon>
        <taxon>Agaricomycetidae</taxon>
        <taxon>Agaricales</taxon>
        <taxon>Agaricineae</taxon>
        <taxon>Strophariaceae</taxon>
        <taxon>Pholiota</taxon>
    </lineage>
</organism>
<dbReference type="GO" id="GO:0005634">
    <property type="term" value="C:nucleus"/>
    <property type="evidence" value="ECO:0007669"/>
    <property type="project" value="UniProtKB-SubCell"/>
</dbReference>
<dbReference type="Pfam" id="PF20168">
    <property type="entry name" value="PDS5"/>
    <property type="match status" value="1"/>
</dbReference>
<dbReference type="EMBL" id="MU155162">
    <property type="protein sequence ID" value="KAF9482670.1"/>
    <property type="molecule type" value="Genomic_DNA"/>
</dbReference>
<dbReference type="AlphaFoldDB" id="A0A9P5Z9I9"/>